<reference evidence="3" key="1">
    <citation type="submission" date="2021-02" db="EMBL/GenBank/DDBJ databases">
        <authorList>
            <person name="Nowell W R."/>
        </authorList>
    </citation>
    <scope>NUCLEOTIDE SEQUENCE</scope>
    <source>
        <strain evidence="3">Ploen Becks lab</strain>
    </source>
</reference>
<keyword evidence="1" id="KW-0175">Coiled coil</keyword>
<protein>
    <submittedName>
        <fullName evidence="3">Uncharacterized protein</fullName>
    </submittedName>
</protein>
<evidence type="ECO:0000313" key="3">
    <source>
        <dbReference type="EMBL" id="CAF0721698.1"/>
    </source>
</evidence>
<evidence type="ECO:0000313" key="4">
    <source>
        <dbReference type="Proteomes" id="UP000663879"/>
    </source>
</evidence>
<dbReference type="OrthoDB" id="10621181at2759"/>
<dbReference type="AlphaFoldDB" id="A0A813MGX2"/>
<evidence type="ECO:0000256" key="2">
    <source>
        <dbReference type="SAM" id="MobiDB-lite"/>
    </source>
</evidence>
<organism evidence="3 4">
    <name type="scientific">Brachionus calyciflorus</name>
    <dbReference type="NCBI Taxonomy" id="104777"/>
    <lineage>
        <taxon>Eukaryota</taxon>
        <taxon>Metazoa</taxon>
        <taxon>Spiralia</taxon>
        <taxon>Gnathifera</taxon>
        <taxon>Rotifera</taxon>
        <taxon>Eurotatoria</taxon>
        <taxon>Monogononta</taxon>
        <taxon>Pseudotrocha</taxon>
        <taxon>Ploima</taxon>
        <taxon>Brachionidae</taxon>
        <taxon>Brachionus</taxon>
    </lineage>
</organism>
<dbReference type="EMBL" id="CAJNOC010000165">
    <property type="protein sequence ID" value="CAF0721698.1"/>
    <property type="molecule type" value="Genomic_DNA"/>
</dbReference>
<accession>A0A813MGX2</accession>
<sequence length="1047" mass="119337">MSKLNYEYNNNNNGFMKEYAKKNPNRTGDTNNKSNLNYVYIQSDSPIPFNLNSVSSNTYSSYDSKTSNVSSSNESSVLNSSYQSNPNDEITDLKYKPGFNNNNKNYMDQRYSSYTPEVPKNNTGQKRLVKTKNNNSENSKMNDVLLRNKILNSYKPSFNVFNPKRHSVNIDNYSSIPKSNLTNSPLASSDIKASNEKLLSYEYYSNSNYDKSNPKNKNEKNTESTYGSLSGSISKDRKAKSINNVSNNTDYKIIAGNLDSSKADSFENNPSQNESPLYKKIMSKLSEIPDSVLMRNSSPLEATSYLPNSLNYDNSKQLKTPLNTSTNNQINDLNKKEKHLKQKVNVIKKQSAQLSCLKPVENQKFGSLVDINSQEKNSDNMSDRLSNKENIRSKHKSMYFGENFPSENFKLSEDRRSEEINCNGKIYSQAGDLIYSSLPYYSSSLPKKTLNPTYNLNDYLYSEEVDKLKDESSLHDEKIEQSKNEIVDKLDRKGNLFSNFLNKNSVEESSNSSHTTTLSRDSGIVTQRHGINAYIKLIDSKNESKVNDINLKRLANLDDVGVIGSEKRKNSSIKDLDSSYQSNNNSILKESNFSDFIHSNLDETTNNTSHSFKSNHSVNIRDYIPIKNSTYQPFQIQSDFSKSDNSKRFNSNRITSAINKTVNTNEMEEIEEAAIFVQSSSSFTESLSDIDSDLKDHPIEQVGSLRKKFTKKKFIHPLPIRDSLHTAKIISNYPVHSILLKPDKPKDDFKDYILHDTPKNNTTRKRSKDLDTEISEITDKFITKSIYENISNENSSQLSKERPNIPLRKISTPPPLPHILDSKYKRNTIHSDNLFTKNENDSAYSKPISITSAIRDGKLEKPIRVNHGVPPPPPNMTKQDSYQANEKDAKSNKLENCVKRAQLIKNEHVMAKNQNKDVILKNSNKKEDKLLVSTNLPQLDKIDYVLKTNDDKLLTNILPYQDEKKSRSKRSDVRKGAKNNFYLNEYKLDESDPWPLTKDFNQNGKNFYENYARENDRRKKEGNGFLMLLPGIAIPIDTDAADSDESS</sequence>
<feature type="region of interest" description="Disordered" evidence="2">
    <location>
        <begin position="112"/>
        <end position="139"/>
    </location>
</feature>
<evidence type="ECO:0000256" key="1">
    <source>
        <dbReference type="SAM" id="Coils"/>
    </source>
</evidence>
<feature type="compositionally biased region" description="Low complexity" evidence="2">
    <location>
        <begin position="58"/>
        <end position="85"/>
    </location>
</feature>
<proteinExistence type="predicted"/>
<feature type="region of interest" description="Disordered" evidence="2">
    <location>
        <begin position="58"/>
        <end position="90"/>
    </location>
</feature>
<feature type="region of interest" description="Disordered" evidence="2">
    <location>
        <begin position="206"/>
        <end position="241"/>
    </location>
</feature>
<feature type="region of interest" description="Disordered" evidence="2">
    <location>
        <begin position="793"/>
        <end position="821"/>
    </location>
</feature>
<gene>
    <name evidence="3" type="ORF">OXX778_LOCUS2210</name>
</gene>
<comment type="caution">
    <text evidence="3">The sequence shown here is derived from an EMBL/GenBank/DDBJ whole genome shotgun (WGS) entry which is preliminary data.</text>
</comment>
<feature type="compositionally biased region" description="Polar residues" evidence="2">
    <location>
        <begin position="223"/>
        <end position="233"/>
    </location>
</feature>
<feature type="compositionally biased region" description="Basic and acidic residues" evidence="2">
    <location>
        <begin position="212"/>
        <end position="222"/>
    </location>
</feature>
<keyword evidence="4" id="KW-1185">Reference proteome</keyword>
<feature type="region of interest" description="Disordered" evidence="2">
    <location>
        <begin position="865"/>
        <end position="891"/>
    </location>
</feature>
<feature type="coiled-coil region" evidence="1">
    <location>
        <begin position="323"/>
        <end position="350"/>
    </location>
</feature>
<dbReference type="Proteomes" id="UP000663879">
    <property type="component" value="Unassembled WGS sequence"/>
</dbReference>
<name>A0A813MGX2_9BILA</name>